<accession>A0ABS8EX16</accession>
<evidence type="ECO:0000256" key="2">
    <source>
        <dbReference type="SAM" id="MobiDB-lite"/>
    </source>
</evidence>
<evidence type="ECO:0000313" key="4">
    <source>
        <dbReference type="EMBL" id="MCC2149373.1"/>
    </source>
</evidence>
<dbReference type="InterPro" id="IPR017019">
    <property type="entry name" value="DNA_replication_prd_bac"/>
</dbReference>
<dbReference type="PIRSF" id="PIRSF033722">
    <property type="entry name" value="DnaD_CA_C3587_prd"/>
    <property type="match status" value="1"/>
</dbReference>
<proteinExistence type="inferred from homology"/>
<feature type="domain" description="DnaB/C C-terminal" evidence="3">
    <location>
        <begin position="171"/>
        <end position="240"/>
    </location>
</feature>
<sequence>MKNIRLHHPFSNNMTAVSNYFIDYYMPQAGGEYVKLYLCLLRHAADYGSIPLESIAELFDYTERDIYRGLQYWADQGLIDLAFDQDGSISDLVFLEVRKPESVQQAAASVSSGVLPASAKAPVSKNAAKKAASEPNDSTEAKVLSPKLKISRDRMAALQGEQDIKQLLLIAESYLGHSLSPTEMSSILYYYDSLHFNFELIEYLIEYCISRGTKSFHYIDKVALAWAEEGITNAGQAKERQSQYSQKYYSVLNAFGIRDRGPGKPEVQMIDHWFDDLHFTSDIILEACSRTLTQTQNPSFQYANKILESWHASGIHHLNEIRELDQKHQKTGKAASKQRPAVTSGSKFNNFSQRDYDFDHLESLLNQ</sequence>
<protein>
    <submittedName>
        <fullName evidence="4">DnaD domain protein</fullName>
    </submittedName>
</protein>
<evidence type="ECO:0000256" key="1">
    <source>
        <dbReference type="ARBA" id="ARBA00093462"/>
    </source>
</evidence>
<name>A0ABS8EX16_9FIRM</name>
<feature type="region of interest" description="Disordered" evidence="2">
    <location>
        <begin position="326"/>
        <end position="348"/>
    </location>
</feature>
<dbReference type="Gene3D" id="1.10.10.630">
    <property type="entry name" value="DnaD domain-like"/>
    <property type="match status" value="2"/>
</dbReference>
<gene>
    <name evidence="4" type="ORF">LKD42_08905</name>
</gene>
<dbReference type="PANTHER" id="PTHR37293:SF5">
    <property type="entry name" value="DNA REPLICATION PROTEIN"/>
    <property type="match status" value="1"/>
</dbReference>
<comment type="caution">
    <text evidence="4">The sequence shown here is derived from an EMBL/GenBank/DDBJ whole genome shotgun (WGS) entry which is preliminary data.</text>
</comment>
<dbReference type="NCBIfam" id="TIGR01446">
    <property type="entry name" value="DnaD_dom"/>
    <property type="match status" value="2"/>
</dbReference>
<dbReference type="InterPro" id="IPR006343">
    <property type="entry name" value="DnaB/C_C"/>
</dbReference>
<dbReference type="EMBL" id="JAJEQE010000028">
    <property type="protein sequence ID" value="MCC2149373.1"/>
    <property type="molecule type" value="Genomic_DNA"/>
</dbReference>
<dbReference type="InterPro" id="IPR053162">
    <property type="entry name" value="DnaD"/>
</dbReference>
<feature type="domain" description="DnaB/C C-terminal" evidence="3">
    <location>
        <begin position="263"/>
        <end position="323"/>
    </location>
</feature>
<dbReference type="Proteomes" id="UP001299235">
    <property type="component" value="Unassembled WGS sequence"/>
</dbReference>
<evidence type="ECO:0000259" key="3">
    <source>
        <dbReference type="Pfam" id="PF07261"/>
    </source>
</evidence>
<reference evidence="4 5" key="1">
    <citation type="submission" date="2021-10" db="EMBL/GenBank/DDBJ databases">
        <title>Anaerobic single-cell dispensing facilitates the cultivation of human gut bacteria.</title>
        <authorList>
            <person name="Afrizal A."/>
        </authorList>
    </citation>
    <scope>NUCLEOTIDE SEQUENCE [LARGE SCALE GENOMIC DNA]</scope>
    <source>
        <strain evidence="4 5">CLA-AA-H246</strain>
    </source>
</reference>
<keyword evidence="5" id="KW-1185">Reference proteome</keyword>
<comment type="similarity">
    <text evidence="1">Belongs to the DnaB/DnaD family.</text>
</comment>
<dbReference type="PANTHER" id="PTHR37293">
    <property type="entry name" value="PHAGE REPLICATION PROTEIN-RELATED"/>
    <property type="match status" value="1"/>
</dbReference>
<dbReference type="RefSeq" id="WP_173866568.1">
    <property type="nucleotide sequence ID" value="NZ_JAJEQE010000028.1"/>
</dbReference>
<evidence type="ECO:0000313" key="5">
    <source>
        <dbReference type="Proteomes" id="UP001299235"/>
    </source>
</evidence>
<organism evidence="4 5">
    <name type="scientific">Hominisplanchenecus faecis</name>
    <dbReference type="NCBI Taxonomy" id="2885351"/>
    <lineage>
        <taxon>Bacteria</taxon>
        <taxon>Bacillati</taxon>
        <taxon>Bacillota</taxon>
        <taxon>Clostridia</taxon>
        <taxon>Lachnospirales</taxon>
        <taxon>Lachnospiraceae</taxon>
        <taxon>Hominisplanchenecus</taxon>
    </lineage>
</organism>
<dbReference type="InterPro" id="IPR034829">
    <property type="entry name" value="DnaD-like_sf"/>
</dbReference>
<dbReference type="Pfam" id="PF07261">
    <property type="entry name" value="DnaB_2"/>
    <property type="match status" value="2"/>
</dbReference>
<dbReference type="SUPFAM" id="SSF158499">
    <property type="entry name" value="DnaD domain-like"/>
    <property type="match status" value="2"/>
</dbReference>